<organism evidence="1 2">
    <name type="scientific">Deminuibacter soli</name>
    <dbReference type="NCBI Taxonomy" id="2291815"/>
    <lineage>
        <taxon>Bacteria</taxon>
        <taxon>Pseudomonadati</taxon>
        <taxon>Bacteroidota</taxon>
        <taxon>Chitinophagia</taxon>
        <taxon>Chitinophagales</taxon>
        <taxon>Chitinophagaceae</taxon>
        <taxon>Deminuibacter</taxon>
    </lineage>
</organism>
<dbReference type="Proteomes" id="UP000261284">
    <property type="component" value="Unassembled WGS sequence"/>
</dbReference>
<keyword evidence="2" id="KW-1185">Reference proteome</keyword>
<gene>
    <name evidence="1" type="ORF">DXN05_03680</name>
</gene>
<dbReference type="RefSeq" id="WP_116845841.1">
    <property type="nucleotide sequence ID" value="NZ_QTJU01000001.1"/>
</dbReference>
<dbReference type="Gene3D" id="3.30.460.40">
    <property type="match status" value="1"/>
</dbReference>
<proteinExistence type="predicted"/>
<evidence type="ECO:0000313" key="2">
    <source>
        <dbReference type="Proteomes" id="UP000261284"/>
    </source>
</evidence>
<accession>A0A3E1NQ81</accession>
<name>A0A3E1NQ81_9BACT</name>
<dbReference type="AlphaFoldDB" id="A0A3E1NQ81"/>
<evidence type="ECO:0008006" key="3">
    <source>
        <dbReference type="Google" id="ProtNLM"/>
    </source>
</evidence>
<comment type="caution">
    <text evidence="1">The sequence shown here is derived from an EMBL/GenBank/DDBJ whole genome shotgun (WGS) entry which is preliminary data.</text>
</comment>
<protein>
    <recommendedName>
        <fullName evidence="3">Nucleotidyltransferase</fullName>
    </recommendedName>
</protein>
<dbReference type="EMBL" id="QTJU01000001">
    <property type="protein sequence ID" value="RFM30085.1"/>
    <property type="molecule type" value="Genomic_DNA"/>
</dbReference>
<reference evidence="1 2" key="1">
    <citation type="submission" date="2018-08" db="EMBL/GenBank/DDBJ databases">
        <title>Chitinophagaceae sp. K23C18032701, a novel bacterium isolated from forest soil.</title>
        <authorList>
            <person name="Wang C."/>
        </authorList>
    </citation>
    <scope>NUCLEOTIDE SEQUENCE [LARGE SCALE GENOMIC DNA]</scope>
    <source>
        <strain evidence="1 2">K23C18032701</strain>
    </source>
</reference>
<dbReference type="OrthoDB" id="5918411at2"/>
<dbReference type="Pfam" id="PF08843">
    <property type="entry name" value="AbiEii"/>
    <property type="match status" value="1"/>
</dbReference>
<sequence length="289" mass="32451">MNLNSIKEEDLKDVFNELEDAFKTLNIDYYLIGAIARDVWYSQGGKTSRTSKDVDFAVLVGSEKEYQTIREYLKDNKGFNTTAQNGFVLITPSGINVDILPFGGIEIDASVKLDAVGMSSIRVNGFHEVYQAGTNAVTLKTGHHFKVATLPAIVLLKLIAFDDRPEKREKDPRDIANIIEHFFDLQSDLVYSEQNLDIFQVEEEEVNKMTMQDIASIVIGRELALIIAENNNLKTRIINMLEKHIALADKSLFIRNMAIETGKPIIEMTSWLTRMLNGLTHTPAGVPSE</sequence>
<dbReference type="InterPro" id="IPR014942">
    <property type="entry name" value="AbiEii"/>
</dbReference>
<evidence type="ECO:0000313" key="1">
    <source>
        <dbReference type="EMBL" id="RFM30085.1"/>
    </source>
</evidence>